<evidence type="ECO:0000256" key="3">
    <source>
        <dbReference type="ARBA" id="ARBA00022679"/>
    </source>
</evidence>
<organism evidence="10">
    <name type="scientific">Pseudomonas sp. MYb327</name>
    <dbReference type="NCBI Taxonomy" id="2745230"/>
    <lineage>
        <taxon>Bacteria</taxon>
        <taxon>Pseudomonadati</taxon>
        <taxon>Pseudomonadota</taxon>
        <taxon>Gammaproteobacteria</taxon>
        <taxon>Pseudomonadales</taxon>
        <taxon>Pseudomonadaceae</taxon>
        <taxon>Pseudomonas</taxon>
    </lineage>
</organism>
<protein>
    <recommendedName>
        <fullName evidence="1">DNA (cytosine-5-)-methyltransferase</fullName>
        <ecNumber evidence="1">2.1.1.37</ecNumber>
    </recommendedName>
</protein>
<dbReference type="PROSITE" id="PS51679">
    <property type="entry name" value="SAM_MT_C5"/>
    <property type="match status" value="1"/>
</dbReference>
<dbReference type="GO" id="GO:0032259">
    <property type="term" value="P:methylation"/>
    <property type="evidence" value="ECO:0007669"/>
    <property type="project" value="UniProtKB-KW"/>
</dbReference>
<accession>A0AAU8E3C4</accession>
<keyword evidence="5" id="KW-0680">Restriction system</keyword>
<dbReference type="GO" id="GO:0003886">
    <property type="term" value="F:DNA (cytosine-5-)-methyltransferase activity"/>
    <property type="evidence" value="ECO:0007669"/>
    <property type="project" value="UniProtKB-EC"/>
</dbReference>
<dbReference type="Gene3D" id="3.90.120.10">
    <property type="entry name" value="DNA Methylase, subunit A, domain 2"/>
    <property type="match status" value="1"/>
</dbReference>
<feature type="region of interest" description="Disordered" evidence="9">
    <location>
        <begin position="379"/>
        <end position="405"/>
    </location>
</feature>
<dbReference type="PRINTS" id="PR00105">
    <property type="entry name" value="C5METTRFRASE"/>
</dbReference>
<reference evidence="10" key="1">
    <citation type="submission" date="2024-06" db="EMBL/GenBank/DDBJ databases">
        <title>The Caenorhabditis elegans bacterial microbiome influences microsporidia infection through nutrient limitation and inhibiting parasite invasion.</title>
        <authorList>
            <person name="Tamim El Jarkass H."/>
            <person name="Castelblanco S."/>
            <person name="Kaur M."/>
            <person name="Wan Y.C."/>
            <person name="Ellis A.E."/>
            <person name="Sheldon R.D."/>
            <person name="Lien E.C."/>
            <person name="Burton N.O."/>
            <person name="Wright G.D."/>
            <person name="Reinke A.W."/>
        </authorList>
    </citation>
    <scope>NUCLEOTIDE SEQUENCE</scope>
    <source>
        <strain evidence="10">MYb327</strain>
    </source>
</reference>
<dbReference type="PANTHER" id="PTHR10629">
    <property type="entry name" value="CYTOSINE-SPECIFIC METHYLTRANSFERASE"/>
    <property type="match status" value="1"/>
</dbReference>
<dbReference type="InterPro" id="IPR050390">
    <property type="entry name" value="C5-Methyltransferase"/>
</dbReference>
<feature type="active site" evidence="7">
    <location>
        <position position="164"/>
    </location>
</feature>
<dbReference type="Gene3D" id="3.40.50.150">
    <property type="entry name" value="Vaccinia Virus protein VP39"/>
    <property type="match status" value="1"/>
</dbReference>
<dbReference type="AlphaFoldDB" id="A0AAU8E3C4"/>
<gene>
    <name evidence="10" type="primary">dcm</name>
    <name evidence="10" type="ORF">ABVN21_01750</name>
</gene>
<evidence type="ECO:0000256" key="9">
    <source>
        <dbReference type="SAM" id="MobiDB-lite"/>
    </source>
</evidence>
<dbReference type="InterPro" id="IPR001525">
    <property type="entry name" value="C5_MeTfrase"/>
</dbReference>
<dbReference type="GO" id="GO:0009307">
    <property type="term" value="P:DNA restriction-modification system"/>
    <property type="evidence" value="ECO:0007669"/>
    <property type="project" value="UniProtKB-KW"/>
</dbReference>
<dbReference type="GO" id="GO:0044027">
    <property type="term" value="P:negative regulation of gene expression via chromosomal CpG island methylation"/>
    <property type="evidence" value="ECO:0007669"/>
    <property type="project" value="TreeGrafter"/>
</dbReference>
<evidence type="ECO:0000313" key="10">
    <source>
        <dbReference type="EMBL" id="XCG74843.1"/>
    </source>
</evidence>
<evidence type="ECO:0000256" key="1">
    <source>
        <dbReference type="ARBA" id="ARBA00011975"/>
    </source>
</evidence>
<dbReference type="EMBL" id="CP159258">
    <property type="protein sequence ID" value="XCG74843.1"/>
    <property type="molecule type" value="Genomic_DNA"/>
</dbReference>
<name>A0AAU8E3C4_9PSED</name>
<evidence type="ECO:0000256" key="5">
    <source>
        <dbReference type="ARBA" id="ARBA00022747"/>
    </source>
</evidence>
<dbReference type="EC" id="2.1.1.37" evidence="1"/>
<dbReference type="NCBIfam" id="TIGR00675">
    <property type="entry name" value="dcm"/>
    <property type="match status" value="1"/>
</dbReference>
<evidence type="ECO:0000256" key="8">
    <source>
        <dbReference type="RuleBase" id="RU000416"/>
    </source>
</evidence>
<dbReference type="SUPFAM" id="SSF53335">
    <property type="entry name" value="S-adenosyl-L-methionine-dependent methyltransferases"/>
    <property type="match status" value="1"/>
</dbReference>
<evidence type="ECO:0000256" key="4">
    <source>
        <dbReference type="ARBA" id="ARBA00022691"/>
    </source>
</evidence>
<sequence length="581" mass="65787">MRDLTSLLTMSMNDSQINLNLPEDETPETIGCLNEPIQVVDLFAGPGGLGEGFTSLGEGKRFEIVISAEKDPKAWQTLRLRAFYRLLKARRPDLLFEYYNFCNDPMAPETFKPTVDTEHFWDLAGEEAQCITLGSREGNTTLDDVLDAKLKHKRPWVLIGGPPCQAYSIVGRARNQSKVDYKAEEDQRHFLYKEYLRIIRDRQPTMFVMENVKGILSSKVNNERIFSNILKDLSDPGQALHLEGVSKKYRIYSLVTGSSFGPGEDVEKIDPRTFIIRAEDYGIPQARHRVILLGVATDSLPASNDWVKLACGKKKESQVSVGQVLSNLPRLRSGLSKTADSQAGWVDVVTEQLNYLKSQTNPVDVKLWGALQDLTRTFEGPNVPVSPGGKRVKRKDSRDDGSTDNPSLDEWYLDKNLGYWLNHESRGHMPTDLRRYLFAAVYAKLRGTSPKGHDGFFLEGLAPDHKNWKTGKFSDRFRVQVEDRYATTITSHISKDGHYFIHYDPTQCRSLSVREAARIQTFPDNYFFQGSRTDQFHQVGNAVPPLLASKISKVVFGILFDKVRDYDLRFAEEAKGEESCV</sequence>
<dbReference type="PANTHER" id="PTHR10629:SF52">
    <property type="entry name" value="DNA (CYTOSINE-5)-METHYLTRANSFERASE 1"/>
    <property type="match status" value="1"/>
</dbReference>
<keyword evidence="2 7" id="KW-0489">Methyltransferase</keyword>
<dbReference type="RefSeq" id="WP_339561670.1">
    <property type="nucleotide sequence ID" value="NZ_CP159258.1"/>
</dbReference>
<keyword evidence="4 7" id="KW-0949">S-adenosyl-L-methionine</keyword>
<dbReference type="Pfam" id="PF00145">
    <property type="entry name" value="DNA_methylase"/>
    <property type="match status" value="2"/>
</dbReference>
<evidence type="ECO:0000256" key="7">
    <source>
        <dbReference type="PROSITE-ProRule" id="PRU01016"/>
    </source>
</evidence>
<proteinExistence type="inferred from homology"/>
<evidence type="ECO:0000256" key="6">
    <source>
        <dbReference type="ARBA" id="ARBA00047422"/>
    </source>
</evidence>
<comment type="catalytic activity">
    <reaction evidence="6">
        <text>a 2'-deoxycytidine in DNA + S-adenosyl-L-methionine = a 5-methyl-2'-deoxycytidine in DNA + S-adenosyl-L-homocysteine + H(+)</text>
        <dbReference type="Rhea" id="RHEA:13681"/>
        <dbReference type="Rhea" id="RHEA-COMP:11369"/>
        <dbReference type="Rhea" id="RHEA-COMP:11370"/>
        <dbReference type="ChEBI" id="CHEBI:15378"/>
        <dbReference type="ChEBI" id="CHEBI:57856"/>
        <dbReference type="ChEBI" id="CHEBI:59789"/>
        <dbReference type="ChEBI" id="CHEBI:85452"/>
        <dbReference type="ChEBI" id="CHEBI:85454"/>
        <dbReference type="EC" id="2.1.1.37"/>
    </reaction>
</comment>
<dbReference type="InterPro" id="IPR029063">
    <property type="entry name" value="SAM-dependent_MTases_sf"/>
</dbReference>
<evidence type="ECO:0000256" key="2">
    <source>
        <dbReference type="ARBA" id="ARBA00022603"/>
    </source>
</evidence>
<dbReference type="GO" id="GO:0003677">
    <property type="term" value="F:DNA binding"/>
    <property type="evidence" value="ECO:0007669"/>
    <property type="project" value="TreeGrafter"/>
</dbReference>
<keyword evidence="3 7" id="KW-0808">Transferase</keyword>
<comment type="similarity">
    <text evidence="7 8">Belongs to the class I-like SAM-binding methyltransferase superfamily. C5-methyltransferase family.</text>
</comment>